<evidence type="ECO:0000313" key="13">
    <source>
        <dbReference type="EMBL" id="OMO92626.1"/>
    </source>
</evidence>
<sequence>METEVISIRVMVSLLVSGALLIWGWRILNWVWLKPKRLEKWLRQQGLAGNSYRFLSGDMKEVFSMIRQRRSKPMPLSDDIVPYVFPFLHQLVKKYGKNTFMWMGTRPRVTILDPEDIKEVFNKCNDFPKPDLNPFYRLLLPGLISLDGDKWAKHRKIINPAFHQDKLKNMLSAFYQSCIEMMSEWEKMVSVEGSSELDVWPYVANLTRDAISRAVFGSSYKEGIRIFQLLEEQADLVVQAMWSIYIPGWRFLPTKANKRLNLINKDIKDSLREMINTRVNEIKGGKDGNGDLLGILVESNNREVQEHGMGMSIEDVVEECKLFHSAGQDTISDLLVWTMILLARYPDWQNKARQEVFQVFGDNKPDFDGLNRLKIVSPFACSMFH</sequence>
<accession>A0A1R3JCU9</accession>
<dbReference type="AlphaFoldDB" id="A0A1R3JCU9"/>
<dbReference type="PRINTS" id="PR00463">
    <property type="entry name" value="EP450I"/>
</dbReference>
<dbReference type="GO" id="GO:0005506">
    <property type="term" value="F:iron ion binding"/>
    <property type="evidence" value="ECO:0007669"/>
    <property type="project" value="InterPro"/>
</dbReference>
<dbReference type="SUPFAM" id="SSF48264">
    <property type="entry name" value="Cytochrome P450"/>
    <property type="match status" value="1"/>
</dbReference>
<keyword evidence="14" id="KW-1185">Reference proteome</keyword>
<gene>
    <name evidence="13" type="ORF">COLO4_17440</name>
</gene>
<proteinExistence type="inferred from homology"/>
<protein>
    <submittedName>
        <fullName evidence="13">Cytochrome P450</fullName>
    </submittedName>
</protein>
<evidence type="ECO:0000256" key="5">
    <source>
        <dbReference type="ARBA" id="ARBA00022692"/>
    </source>
</evidence>
<keyword evidence="11 12" id="KW-0472">Membrane</keyword>
<dbReference type="EMBL" id="AWUE01016342">
    <property type="protein sequence ID" value="OMO92626.1"/>
    <property type="molecule type" value="Genomic_DNA"/>
</dbReference>
<evidence type="ECO:0000256" key="7">
    <source>
        <dbReference type="ARBA" id="ARBA00022989"/>
    </source>
</evidence>
<keyword evidence="7 12" id="KW-1133">Transmembrane helix</keyword>
<keyword evidence="6" id="KW-0479">Metal-binding</keyword>
<dbReference type="Pfam" id="PF00067">
    <property type="entry name" value="p450"/>
    <property type="match status" value="1"/>
</dbReference>
<keyword evidence="10" id="KW-0503">Monooxygenase</keyword>
<evidence type="ECO:0000256" key="12">
    <source>
        <dbReference type="SAM" id="Phobius"/>
    </source>
</evidence>
<organism evidence="13 14">
    <name type="scientific">Corchorus olitorius</name>
    <dbReference type="NCBI Taxonomy" id="93759"/>
    <lineage>
        <taxon>Eukaryota</taxon>
        <taxon>Viridiplantae</taxon>
        <taxon>Streptophyta</taxon>
        <taxon>Embryophyta</taxon>
        <taxon>Tracheophyta</taxon>
        <taxon>Spermatophyta</taxon>
        <taxon>Magnoliopsida</taxon>
        <taxon>eudicotyledons</taxon>
        <taxon>Gunneridae</taxon>
        <taxon>Pentapetalae</taxon>
        <taxon>rosids</taxon>
        <taxon>malvids</taxon>
        <taxon>Malvales</taxon>
        <taxon>Malvaceae</taxon>
        <taxon>Grewioideae</taxon>
        <taxon>Apeibeae</taxon>
        <taxon>Corchorus</taxon>
    </lineage>
</organism>
<feature type="transmembrane region" description="Helical" evidence="12">
    <location>
        <begin position="6"/>
        <end position="28"/>
    </location>
</feature>
<dbReference type="Proteomes" id="UP000187203">
    <property type="component" value="Unassembled WGS sequence"/>
</dbReference>
<keyword evidence="9" id="KW-0408">Iron</keyword>
<comment type="subcellular location">
    <subcellularLocation>
        <location evidence="2">Membrane</location>
        <topology evidence="2">Single-pass membrane protein</topology>
    </subcellularLocation>
</comment>
<evidence type="ECO:0000256" key="1">
    <source>
        <dbReference type="ARBA" id="ARBA00001971"/>
    </source>
</evidence>
<comment type="similarity">
    <text evidence="3">Belongs to the cytochrome P450 family.</text>
</comment>
<keyword evidence="4" id="KW-0349">Heme</keyword>
<comment type="caution">
    <text evidence="13">The sequence shown here is derived from an EMBL/GenBank/DDBJ whole genome shotgun (WGS) entry which is preliminary data.</text>
</comment>
<keyword evidence="8" id="KW-0560">Oxidoreductase</keyword>
<dbReference type="InterPro" id="IPR002401">
    <property type="entry name" value="Cyt_P450_E_grp-I"/>
</dbReference>
<evidence type="ECO:0000256" key="2">
    <source>
        <dbReference type="ARBA" id="ARBA00004167"/>
    </source>
</evidence>
<evidence type="ECO:0000256" key="10">
    <source>
        <dbReference type="ARBA" id="ARBA00023033"/>
    </source>
</evidence>
<evidence type="ECO:0000313" key="14">
    <source>
        <dbReference type="Proteomes" id="UP000187203"/>
    </source>
</evidence>
<dbReference type="InterPro" id="IPR050665">
    <property type="entry name" value="Cytochrome_P450_Monooxygen"/>
</dbReference>
<evidence type="ECO:0000256" key="11">
    <source>
        <dbReference type="ARBA" id="ARBA00023136"/>
    </source>
</evidence>
<evidence type="ECO:0000256" key="3">
    <source>
        <dbReference type="ARBA" id="ARBA00010617"/>
    </source>
</evidence>
<dbReference type="Gene3D" id="1.10.630.10">
    <property type="entry name" value="Cytochrome P450"/>
    <property type="match status" value="1"/>
</dbReference>
<dbReference type="STRING" id="93759.A0A1R3JCU9"/>
<evidence type="ECO:0000256" key="4">
    <source>
        <dbReference type="ARBA" id="ARBA00022617"/>
    </source>
</evidence>
<evidence type="ECO:0000256" key="8">
    <source>
        <dbReference type="ARBA" id="ARBA00023002"/>
    </source>
</evidence>
<comment type="cofactor">
    <cofactor evidence="1">
        <name>heme</name>
        <dbReference type="ChEBI" id="CHEBI:30413"/>
    </cofactor>
</comment>
<name>A0A1R3JCU9_9ROSI</name>
<dbReference type="OrthoDB" id="1470350at2759"/>
<keyword evidence="5 12" id="KW-0812">Transmembrane</keyword>
<dbReference type="GO" id="GO:0016705">
    <property type="term" value="F:oxidoreductase activity, acting on paired donors, with incorporation or reduction of molecular oxygen"/>
    <property type="evidence" value="ECO:0007669"/>
    <property type="project" value="InterPro"/>
</dbReference>
<dbReference type="GO" id="GO:0020037">
    <property type="term" value="F:heme binding"/>
    <property type="evidence" value="ECO:0007669"/>
    <property type="project" value="InterPro"/>
</dbReference>
<dbReference type="InterPro" id="IPR036396">
    <property type="entry name" value="Cyt_P450_sf"/>
</dbReference>
<dbReference type="InterPro" id="IPR001128">
    <property type="entry name" value="Cyt_P450"/>
</dbReference>
<dbReference type="GO" id="GO:0016020">
    <property type="term" value="C:membrane"/>
    <property type="evidence" value="ECO:0007669"/>
    <property type="project" value="UniProtKB-SubCell"/>
</dbReference>
<dbReference type="PANTHER" id="PTHR24282:SF255">
    <property type="entry name" value="CYTOCHROME P450 72A11-RELATED"/>
    <property type="match status" value="1"/>
</dbReference>
<evidence type="ECO:0000256" key="9">
    <source>
        <dbReference type="ARBA" id="ARBA00023004"/>
    </source>
</evidence>
<dbReference type="GO" id="GO:0004497">
    <property type="term" value="F:monooxygenase activity"/>
    <property type="evidence" value="ECO:0007669"/>
    <property type="project" value="UniProtKB-KW"/>
</dbReference>
<dbReference type="PANTHER" id="PTHR24282">
    <property type="entry name" value="CYTOCHROME P450 FAMILY MEMBER"/>
    <property type="match status" value="1"/>
</dbReference>
<reference evidence="14" key="1">
    <citation type="submission" date="2013-09" db="EMBL/GenBank/DDBJ databases">
        <title>Corchorus olitorius genome sequencing.</title>
        <authorList>
            <person name="Alam M."/>
            <person name="Haque M.S."/>
            <person name="Islam M.S."/>
            <person name="Emdad E.M."/>
            <person name="Islam M.M."/>
            <person name="Ahmed B."/>
            <person name="Halim A."/>
            <person name="Hossen Q.M.M."/>
            <person name="Hossain M.Z."/>
            <person name="Ahmed R."/>
            <person name="Khan M.M."/>
            <person name="Islam R."/>
            <person name="Rashid M.M."/>
            <person name="Khan S.A."/>
            <person name="Rahman M.S."/>
            <person name="Alam M."/>
            <person name="Yahiya A.S."/>
            <person name="Khan M.S."/>
            <person name="Azam M.S."/>
            <person name="Haque T."/>
            <person name="Lashkar M.Z.H."/>
            <person name="Akhand A.I."/>
            <person name="Morshed G."/>
            <person name="Roy S."/>
            <person name="Uddin K.S."/>
            <person name="Rabeya T."/>
            <person name="Hossain A.S."/>
            <person name="Chowdhury A."/>
            <person name="Snigdha A.R."/>
            <person name="Mortoza M.S."/>
            <person name="Matin S.A."/>
            <person name="Hoque S.M.E."/>
            <person name="Islam M.K."/>
            <person name="Roy D.K."/>
            <person name="Haider R."/>
            <person name="Moosa M.M."/>
            <person name="Elias S.M."/>
            <person name="Hasan A.M."/>
            <person name="Jahan S."/>
            <person name="Shafiuddin M."/>
            <person name="Mahmood N."/>
            <person name="Shommy N.S."/>
        </authorList>
    </citation>
    <scope>NUCLEOTIDE SEQUENCE [LARGE SCALE GENOMIC DNA]</scope>
    <source>
        <strain evidence="14">cv. O-4</strain>
    </source>
</reference>
<evidence type="ECO:0000256" key="6">
    <source>
        <dbReference type="ARBA" id="ARBA00022723"/>
    </source>
</evidence>